<sequence>MPSALQYLERFSEDEACLEHLFAARFGDKAACPKCGRRANWYRIKGVRSYRSSCCLHSLSPMANTLFHNSKIPLKYWFYAIYHFSTCSSGIGGRFLSRHLGISESAAWRVGNQIRRHMTAIDQERTFGDPACSKAVYMNETLLRGIRTTNVPGKGRIRLLGIADRDAAASVPWNYARRAGTITKLISRIQHGSLVYVQDAKLEELLANHKLSRIRNLKIEQILFATRADPLASYWLALKRTIRRNHLHINRKYIQIYLGEFEFRYNRRGYPDKILSDLLSIFPQIT</sequence>
<accession>A0A7Z0BUE8</accession>
<organism evidence="2 3">
    <name type="scientific">Novosphingobium marinum</name>
    <dbReference type="NCBI Taxonomy" id="1514948"/>
    <lineage>
        <taxon>Bacteria</taxon>
        <taxon>Pseudomonadati</taxon>
        <taxon>Pseudomonadota</taxon>
        <taxon>Alphaproteobacteria</taxon>
        <taxon>Sphingomonadales</taxon>
        <taxon>Sphingomonadaceae</taxon>
        <taxon>Novosphingobium</taxon>
    </lineage>
</organism>
<name>A0A7Z0BUE8_9SPHN</name>
<protein>
    <recommendedName>
        <fullName evidence="1">Transposase zinc-ribbon domain-containing protein</fullName>
    </recommendedName>
</protein>
<gene>
    <name evidence="2" type="ORF">FHS75_003402</name>
</gene>
<dbReference type="Pfam" id="PF12760">
    <property type="entry name" value="Zn_ribbon_IS1595"/>
    <property type="match status" value="1"/>
</dbReference>
<dbReference type="AlphaFoldDB" id="A0A7Z0BUE8"/>
<evidence type="ECO:0000313" key="3">
    <source>
        <dbReference type="Proteomes" id="UP000522081"/>
    </source>
</evidence>
<evidence type="ECO:0000259" key="1">
    <source>
        <dbReference type="Pfam" id="PF12760"/>
    </source>
</evidence>
<proteinExistence type="predicted"/>
<dbReference type="InterPro" id="IPR024442">
    <property type="entry name" value="Transposase_Zn_ribbon"/>
</dbReference>
<keyword evidence="3" id="KW-1185">Reference proteome</keyword>
<dbReference type="EMBL" id="JACBZF010000011">
    <property type="protein sequence ID" value="NYH97041.1"/>
    <property type="molecule type" value="Genomic_DNA"/>
</dbReference>
<dbReference type="RefSeq" id="WP_179408815.1">
    <property type="nucleotide sequence ID" value="NZ_BMGF01000013.1"/>
</dbReference>
<reference evidence="2 3" key="1">
    <citation type="submission" date="2020-07" db="EMBL/GenBank/DDBJ databases">
        <title>Genomic Encyclopedia of Type Strains, Phase IV (KMG-IV): sequencing the most valuable type-strain genomes for metagenomic binning, comparative biology and taxonomic classification.</title>
        <authorList>
            <person name="Goeker M."/>
        </authorList>
    </citation>
    <scope>NUCLEOTIDE SEQUENCE [LARGE SCALE GENOMIC DNA]</scope>
    <source>
        <strain evidence="2 3">DSM 29043</strain>
    </source>
</reference>
<feature type="domain" description="Transposase zinc-ribbon" evidence="1">
    <location>
        <begin position="13"/>
        <end position="55"/>
    </location>
</feature>
<dbReference type="Proteomes" id="UP000522081">
    <property type="component" value="Unassembled WGS sequence"/>
</dbReference>
<evidence type="ECO:0000313" key="2">
    <source>
        <dbReference type="EMBL" id="NYH97041.1"/>
    </source>
</evidence>
<comment type="caution">
    <text evidence="2">The sequence shown here is derived from an EMBL/GenBank/DDBJ whole genome shotgun (WGS) entry which is preliminary data.</text>
</comment>